<feature type="coiled-coil region" evidence="1">
    <location>
        <begin position="8"/>
        <end position="42"/>
    </location>
</feature>
<sequence length="64" mass="7655">MVSEDYEAVELRFELKILELRLESLSNEQADLERNILLFNRMQYEILGDIIQQILELKNAIMKK</sequence>
<protein>
    <submittedName>
        <fullName evidence="2">Uncharacterized protein</fullName>
    </submittedName>
</protein>
<proteinExistence type="predicted"/>
<keyword evidence="1" id="KW-0175">Coiled coil</keyword>
<dbReference type="EMBL" id="JADION010000039">
    <property type="protein sequence ID" value="MBF4102931.1"/>
    <property type="molecule type" value="Genomic_DNA"/>
</dbReference>
<organism evidence="2">
    <name type="scientific">Gallibacterium anatis</name>
    <dbReference type="NCBI Taxonomy" id="750"/>
    <lineage>
        <taxon>Bacteria</taxon>
        <taxon>Pseudomonadati</taxon>
        <taxon>Pseudomonadota</taxon>
        <taxon>Gammaproteobacteria</taxon>
        <taxon>Pasteurellales</taxon>
        <taxon>Pasteurellaceae</taxon>
        <taxon>Gallibacterium</taxon>
    </lineage>
</organism>
<evidence type="ECO:0000256" key="1">
    <source>
        <dbReference type="SAM" id="Coils"/>
    </source>
</evidence>
<gene>
    <name evidence="2" type="ORF">INT80_11980</name>
</gene>
<reference evidence="2" key="1">
    <citation type="submission" date="2020-11" db="EMBL/GenBank/DDBJ databases">
        <title>Gallibacterium anatis 1637, full genome, WGS.</title>
        <authorList>
            <person name="Laishevtcev A.I."/>
            <person name="Yakimova E.A."/>
            <person name="Petkovich D."/>
            <person name="Stepanova T.V."/>
            <person name="Kalendr R.S."/>
            <person name="Rubalsky E.O."/>
            <person name="Zulkarneev E.R."/>
            <person name="Aleshkin A.V."/>
        </authorList>
    </citation>
    <scope>NUCLEOTIDE SEQUENCE</scope>
    <source>
        <strain evidence="2">1637</strain>
    </source>
</reference>
<comment type="caution">
    <text evidence="2">The sequence shown here is derived from an EMBL/GenBank/DDBJ whole genome shotgun (WGS) entry which is preliminary data.</text>
</comment>
<evidence type="ECO:0000313" key="2">
    <source>
        <dbReference type="EMBL" id="MBF4102931.1"/>
    </source>
</evidence>
<name>A0A930UXB1_9PAST</name>
<accession>A0A930UXB1</accession>
<dbReference type="AlphaFoldDB" id="A0A930UXB1"/>